<dbReference type="AlphaFoldDB" id="A0A9Q1L254"/>
<feature type="compositionally biased region" description="Basic and acidic residues" evidence="1">
    <location>
        <begin position="94"/>
        <end position="106"/>
    </location>
</feature>
<dbReference type="EMBL" id="JAKOGI010000002">
    <property type="protein sequence ID" value="KAJ8453006.1"/>
    <property type="molecule type" value="Genomic_DNA"/>
</dbReference>
<gene>
    <name evidence="3" type="ORF">Cgig2_014769</name>
</gene>
<evidence type="ECO:0000259" key="2">
    <source>
        <dbReference type="Pfam" id="PF01425"/>
    </source>
</evidence>
<evidence type="ECO:0000313" key="3">
    <source>
        <dbReference type="EMBL" id="KAJ8453006.1"/>
    </source>
</evidence>
<name>A0A9Q1L254_9CARY</name>
<keyword evidence="4" id="KW-1185">Reference proteome</keyword>
<evidence type="ECO:0000256" key="1">
    <source>
        <dbReference type="SAM" id="MobiDB-lite"/>
    </source>
</evidence>
<dbReference type="PANTHER" id="PTHR42678">
    <property type="entry name" value="AMIDASE"/>
    <property type="match status" value="1"/>
</dbReference>
<dbReference type="Gene3D" id="3.90.1300.10">
    <property type="entry name" value="Amidase signature (AS) domain"/>
    <property type="match status" value="2"/>
</dbReference>
<sequence length="509" mass="55289">MSNFHHLQFVRTIFLFPAMITIMIKSATSFCHPSKGPDQFPIKEVTIDELQAGFKQNKLTSRELVEFYVSQIKKLNPTLRAVIEVNPDALEQAQRADKERRDKARNSDGGADHLPMLHGIPILLKDSIATKDMMNTTAGSFALLGKIVAKDAGVVQRLRQAGAIIPGKASLSEWAHFRSSLAPSGWCARTGQGKATSGLKEKEHDHCSILQNPHNLSADPCGSSSGSAIAAAANIVAVTLGTETDGSILCPSTYNSVVGIKPTVGFDADDYEATKKVADYIPRGGYAQFLKPHGLQGKSLGIVRNPFFNYLIKGSLMDVTFKRHLLTLRESGAVLLNNLEIPNIDAIISSDAETTALHAEFKLAINSYLKQLVKSPVRSLADLIQFNKRFAKKEKLKEYGQDIFIAAEATNGIGPKEKKALSEMAKRSRDGFEKVMKENKLDAIVTPNSYFSGVLAIGGFPGINVPAGYDEQGVPFGICFGGLTVTEPTLIEIAYAFEQATKIRNPPPS</sequence>
<proteinExistence type="predicted"/>
<comment type="caution">
    <text evidence="3">The sequence shown here is derived from an EMBL/GenBank/DDBJ whole genome shotgun (WGS) entry which is preliminary data.</text>
</comment>
<dbReference type="SUPFAM" id="SSF75304">
    <property type="entry name" value="Amidase signature (AS) enzymes"/>
    <property type="match status" value="1"/>
</dbReference>
<evidence type="ECO:0000313" key="4">
    <source>
        <dbReference type="Proteomes" id="UP001153076"/>
    </source>
</evidence>
<dbReference type="Proteomes" id="UP001153076">
    <property type="component" value="Unassembled WGS sequence"/>
</dbReference>
<protein>
    <recommendedName>
        <fullName evidence="2">Amidase domain-containing protein</fullName>
    </recommendedName>
</protein>
<reference evidence="3" key="1">
    <citation type="submission" date="2022-04" db="EMBL/GenBank/DDBJ databases">
        <title>Carnegiea gigantea Genome sequencing and assembly v2.</title>
        <authorList>
            <person name="Copetti D."/>
            <person name="Sanderson M.J."/>
            <person name="Burquez A."/>
            <person name="Wojciechowski M.F."/>
        </authorList>
    </citation>
    <scope>NUCLEOTIDE SEQUENCE</scope>
    <source>
        <strain evidence="3">SGP5-SGP5p</strain>
        <tissue evidence="3">Aerial part</tissue>
    </source>
</reference>
<dbReference type="InterPro" id="IPR036928">
    <property type="entry name" value="AS_sf"/>
</dbReference>
<organism evidence="3 4">
    <name type="scientific">Carnegiea gigantea</name>
    <dbReference type="NCBI Taxonomy" id="171969"/>
    <lineage>
        <taxon>Eukaryota</taxon>
        <taxon>Viridiplantae</taxon>
        <taxon>Streptophyta</taxon>
        <taxon>Embryophyta</taxon>
        <taxon>Tracheophyta</taxon>
        <taxon>Spermatophyta</taxon>
        <taxon>Magnoliopsida</taxon>
        <taxon>eudicotyledons</taxon>
        <taxon>Gunneridae</taxon>
        <taxon>Pentapetalae</taxon>
        <taxon>Caryophyllales</taxon>
        <taxon>Cactineae</taxon>
        <taxon>Cactaceae</taxon>
        <taxon>Cactoideae</taxon>
        <taxon>Echinocereeae</taxon>
        <taxon>Carnegiea</taxon>
    </lineage>
</organism>
<dbReference type="Pfam" id="PF01425">
    <property type="entry name" value="Amidase"/>
    <property type="match status" value="1"/>
</dbReference>
<dbReference type="OrthoDB" id="566138at2759"/>
<dbReference type="InterPro" id="IPR023631">
    <property type="entry name" value="Amidase_dom"/>
</dbReference>
<dbReference type="PANTHER" id="PTHR42678:SF34">
    <property type="entry name" value="OS04G0183300 PROTEIN"/>
    <property type="match status" value="1"/>
</dbReference>
<accession>A0A9Q1L254</accession>
<feature type="domain" description="Amidase" evidence="2">
    <location>
        <begin position="63"/>
        <end position="265"/>
    </location>
</feature>
<feature type="region of interest" description="Disordered" evidence="1">
    <location>
        <begin position="92"/>
        <end position="111"/>
    </location>
</feature>